<dbReference type="Gene3D" id="3.40.50.10990">
    <property type="entry name" value="GTP cyclohydrolase II"/>
    <property type="match status" value="1"/>
</dbReference>
<dbReference type="PANTHER" id="PTHR21327">
    <property type="entry name" value="GTP CYCLOHYDROLASE II-RELATED"/>
    <property type="match status" value="1"/>
</dbReference>
<dbReference type="NCBIfam" id="TIGR00505">
    <property type="entry name" value="ribA"/>
    <property type="match status" value="1"/>
</dbReference>
<evidence type="ECO:0000256" key="9">
    <source>
        <dbReference type="ARBA" id="ARBA00022801"/>
    </source>
</evidence>
<comment type="caution">
    <text evidence="16">The sequence shown here is derived from an EMBL/GenBank/DDBJ whole genome shotgun (WGS) entry which is preliminary data.</text>
</comment>
<dbReference type="PIRSF" id="PIRSF001259">
    <property type="entry name" value="RibA"/>
    <property type="match status" value="1"/>
</dbReference>
<comment type="pathway">
    <text evidence="3 13">Cofactor biosynthesis; riboflavin biosynthesis; 5-amino-6-(D-ribitylamino)uracil from GTP: step 1/4.</text>
</comment>
<feature type="binding site" evidence="13">
    <location>
        <position position="285"/>
    </location>
    <ligand>
        <name>GTP</name>
        <dbReference type="ChEBI" id="CHEBI:37565"/>
    </ligand>
</feature>
<dbReference type="HAMAP" id="MF_00179">
    <property type="entry name" value="RibA"/>
    <property type="match status" value="1"/>
</dbReference>
<dbReference type="InterPro" id="IPR017945">
    <property type="entry name" value="DHBP_synth_RibB-like_a/b_dom"/>
</dbReference>
<dbReference type="EC" id="4.1.99.12" evidence="14"/>
<evidence type="ECO:0000256" key="3">
    <source>
        <dbReference type="ARBA" id="ARBA00004853"/>
    </source>
</evidence>
<comment type="similarity">
    <text evidence="5">In the N-terminal section; belongs to the DHBP synthase family.</text>
</comment>
<dbReference type="SUPFAM" id="SSF55821">
    <property type="entry name" value="YrdC/RibB"/>
    <property type="match status" value="1"/>
</dbReference>
<feature type="active site" description="Nucleophile" evidence="13">
    <location>
        <position position="344"/>
    </location>
</feature>
<dbReference type="NCBIfam" id="NF001591">
    <property type="entry name" value="PRK00393.1"/>
    <property type="match status" value="1"/>
</dbReference>
<keyword evidence="17" id="KW-1185">Reference proteome</keyword>
<dbReference type="EMBL" id="JAWLKA010000007">
    <property type="protein sequence ID" value="MDV6281602.1"/>
    <property type="molecule type" value="Genomic_DNA"/>
</dbReference>
<comment type="catalytic activity">
    <reaction evidence="1 14">
        <text>D-ribulose 5-phosphate = (2S)-2-hydroxy-3-oxobutyl phosphate + formate + H(+)</text>
        <dbReference type="Rhea" id="RHEA:18457"/>
        <dbReference type="ChEBI" id="CHEBI:15378"/>
        <dbReference type="ChEBI" id="CHEBI:15740"/>
        <dbReference type="ChEBI" id="CHEBI:58121"/>
        <dbReference type="ChEBI" id="CHEBI:58830"/>
        <dbReference type="EC" id="4.1.99.12"/>
    </reaction>
</comment>
<comment type="cofactor">
    <cofactor evidence="13">
        <name>Zn(2+)</name>
        <dbReference type="ChEBI" id="CHEBI:29105"/>
    </cofactor>
    <text evidence="13">Binds 1 zinc ion per subunit.</text>
</comment>
<dbReference type="PANTHER" id="PTHR21327:SF18">
    <property type="entry name" value="3,4-DIHYDROXY-2-BUTANONE 4-PHOSPHATE SYNTHASE"/>
    <property type="match status" value="1"/>
</dbReference>
<keyword evidence="7 14" id="KW-0479">Metal-binding</keyword>
<keyword evidence="14 16" id="KW-0456">Lyase</keyword>
<dbReference type="InterPro" id="IPR032677">
    <property type="entry name" value="GTP_cyclohydro_II"/>
</dbReference>
<comment type="cofactor">
    <cofactor evidence="14">
        <name>Mg(2+)</name>
        <dbReference type="ChEBI" id="CHEBI:18420"/>
    </cofactor>
    <cofactor evidence="14">
        <name>Mn(2+)</name>
        <dbReference type="ChEBI" id="CHEBI:29035"/>
    </cofactor>
    <text evidence="14">Binds 2 divalent metal cations per subunit. Magnesium or manganese.</text>
</comment>
<evidence type="ECO:0000256" key="10">
    <source>
        <dbReference type="ARBA" id="ARBA00022833"/>
    </source>
</evidence>
<comment type="similarity">
    <text evidence="14">Belongs to the DHBP synthase family.</text>
</comment>
<keyword evidence="14" id="KW-0464">Manganese</keyword>
<feature type="binding site" evidence="13">
    <location>
        <position position="330"/>
    </location>
    <ligand>
        <name>GTP</name>
        <dbReference type="ChEBI" id="CHEBI:37565"/>
    </ligand>
</feature>
<feature type="binding site" evidence="14">
    <location>
        <position position="42"/>
    </location>
    <ligand>
        <name>Mg(2+)</name>
        <dbReference type="ChEBI" id="CHEBI:18420"/>
        <label>2</label>
    </ligand>
</feature>
<feature type="binding site" evidence="14">
    <location>
        <begin position="154"/>
        <end position="158"/>
    </location>
    <ligand>
        <name>D-ribulose 5-phosphate</name>
        <dbReference type="ChEBI" id="CHEBI:58121"/>
    </ligand>
</feature>
<feature type="binding site" evidence="14">
    <location>
        <position position="42"/>
    </location>
    <ligand>
        <name>Mg(2+)</name>
        <dbReference type="ChEBI" id="CHEBI:18420"/>
        <label>1</label>
    </ligand>
</feature>
<evidence type="ECO:0000256" key="8">
    <source>
        <dbReference type="ARBA" id="ARBA00022741"/>
    </source>
</evidence>
<name>A0ABU4CEG1_RHOJO</name>
<dbReference type="GO" id="GO:0003935">
    <property type="term" value="F:GTP cyclohydrolase II activity"/>
    <property type="evidence" value="ECO:0007669"/>
    <property type="project" value="UniProtKB-EC"/>
</dbReference>
<dbReference type="EC" id="3.5.4.25" evidence="13"/>
<feature type="binding site" evidence="13">
    <location>
        <position position="370"/>
    </location>
    <ligand>
        <name>GTP</name>
        <dbReference type="ChEBI" id="CHEBI:37565"/>
    </ligand>
</feature>
<evidence type="ECO:0000256" key="7">
    <source>
        <dbReference type="ARBA" id="ARBA00022723"/>
    </source>
</evidence>
<keyword evidence="14" id="KW-0460">Magnesium</keyword>
<comment type="similarity">
    <text evidence="13">Belongs to the GTP cyclohydrolase II family.</text>
</comment>
<evidence type="ECO:0000313" key="17">
    <source>
        <dbReference type="Proteomes" id="UP001185737"/>
    </source>
</evidence>
<feature type="domain" description="GTP cyclohydrolase II" evidence="15">
    <location>
        <begin position="224"/>
        <end position="384"/>
    </location>
</feature>
<dbReference type="NCBIfam" id="NF006803">
    <property type="entry name" value="PRK09311.1"/>
    <property type="match status" value="1"/>
</dbReference>
<dbReference type="InterPro" id="IPR000422">
    <property type="entry name" value="DHBP_synthase_RibB"/>
</dbReference>
<evidence type="ECO:0000259" key="15">
    <source>
        <dbReference type="Pfam" id="PF00925"/>
    </source>
</evidence>
<keyword evidence="8 13" id="KW-0547">Nucleotide-binding</keyword>
<proteinExistence type="inferred from homology"/>
<dbReference type="RefSeq" id="WP_317568616.1">
    <property type="nucleotide sequence ID" value="NZ_JAWLKA010000007.1"/>
</dbReference>
<evidence type="ECO:0000256" key="1">
    <source>
        <dbReference type="ARBA" id="ARBA00000141"/>
    </source>
</evidence>
<protein>
    <recommendedName>
        <fullName evidence="13 14">Multifunctional fusion protein</fullName>
    </recommendedName>
    <domain>
        <recommendedName>
            <fullName evidence="13">GTP cyclohydrolase-2</fullName>
            <ecNumber evidence="13">3.5.4.25</ecNumber>
        </recommendedName>
        <alternativeName>
            <fullName evidence="13">GTP cyclohydrolase II</fullName>
        </alternativeName>
    </domain>
    <domain>
        <recommendedName>
            <fullName evidence="14">3,4-dihydroxy-2-butanone 4-phosphate synthase</fullName>
            <shortName evidence="14">DHBP synthase</shortName>
            <ecNumber evidence="14">4.1.99.12</ecNumber>
        </recommendedName>
    </domain>
</protein>
<feature type="binding site" evidence="13">
    <location>
        <position position="269"/>
    </location>
    <ligand>
        <name>Zn(2+)</name>
        <dbReference type="ChEBI" id="CHEBI:29105"/>
        <note>catalytic</note>
    </ligand>
</feature>
<feature type="binding site" evidence="13">
    <location>
        <begin position="308"/>
        <end position="310"/>
    </location>
    <ligand>
        <name>GTP</name>
        <dbReference type="ChEBI" id="CHEBI:37565"/>
    </ligand>
</feature>
<dbReference type="Proteomes" id="UP001185737">
    <property type="component" value="Unassembled WGS sequence"/>
</dbReference>
<organism evidence="16 17">
    <name type="scientific">Rhodococcus jostii</name>
    <dbReference type="NCBI Taxonomy" id="132919"/>
    <lineage>
        <taxon>Bacteria</taxon>
        <taxon>Bacillati</taxon>
        <taxon>Actinomycetota</taxon>
        <taxon>Actinomycetes</taxon>
        <taxon>Mycobacteriales</taxon>
        <taxon>Nocardiaceae</taxon>
        <taxon>Rhodococcus</taxon>
    </lineage>
</organism>
<evidence type="ECO:0000313" key="16">
    <source>
        <dbReference type="EMBL" id="MDV6281602.1"/>
    </source>
</evidence>
<dbReference type="Pfam" id="PF00926">
    <property type="entry name" value="DHBP_synthase"/>
    <property type="match status" value="1"/>
</dbReference>
<dbReference type="CDD" id="cd00641">
    <property type="entry name" value="GTP_cyclohydro2"/>
    <property type="match status" value="1"/>
</dbReference>
<feature type="active site" description="Proton acceptor" evidence="13">
    <location>
        <position position="342"/>
    </location>
</feature>
<feature type="site" description="Essential for catalytic activity" evidence="14">
    <location>
        <position position="178"/>
    </location>
</feature>
<evidence type="ECO:0000256" key="6">
    <source>
        <dbReference type="ARBA" id="ARBA00022619"/>
    </source>
</evidence>
<comment type="function">
    <text evidence="13">Catalyzes the conversion of GTP to 2,5-diamino-6-ribosylamino-4(3H)-pyrimidinone 5'-phosphate (DARP), formate and pyrophosphate.</text>
</comment>
<evidence type="ECO:0000256" key="12">
    <source>
        <dbReference type="ARBA" id="ARBA00049295"/>
    </source>
</evidence>
<reference evidence="16 17" key="1">
    <citation type="submission" date="2023-10" db="EMBL/GenBank/DDBJ databases">
        <title>Development of a sustainable strategy for remediation of hydrocarbon-contaminated territories based on the waste exchange concept.</title>
        <authorList>
            <person name="Krivoruchko A."/>
        </authorList>
    </citation>
    <scope>NUCLEOTIDE SEQUENCE [LARGE SCALE GENOMIC DNA]</scope>
    <source>
        <strain evidence="16 17">IEGM 60</strain>
    </source>
</reference>
<dbReference type="SUPFAM" id="SSF142695">
    <property type="entry name" value="RibA-like"/>
    <property type="match status" value="1"/>
</dbReference>
<keyword evidence="10 13" id="KW-0862">Zinc</keyword>
<comment type="catalytic activity">
    <reaction evidence="12 13">
        <text>GTP + 4 H2O = 2,5-diamino-6-hydroxy-4-(5-phosphoribosylamino)-pyrimidine + formate + 2 phosphate + 3 H(+)</text>
        <dbReference type="Rhea" id="RHEA:23704"/>
        <dbReference type="ChEBI" id="CHEBI:15377"/>
        <dbReference type="ChEBI" id="CHEBI:15378"/>
        <dbReference type="ChEBI" id="CHEBI:15740"/>
        <dbReference type="ChEBI" id="CHEBI:37565"/>
        <dbReference type="ChEBI" id="CHEBI:43474"/>
        <dbReference type="ChEBI" id="CHEBI:58614"/>
        <dbReference type="EC" id="3.5.4.25"/>
    </reaction>
</comment>
<comment type="subunit">
    <text evidence="14">Homodimer.</text>
</comment>
<comment type="function">
    <text evidence="2 14">Catalyzes the conversion of D-ribulose 5-phosphate to formate and 3,4-dihydroxy-2-butanone 4-phosphate.</text>
</comment>
<accession>A0ABU4CEG1</accession>
<feature type="binding site" evidence="14">
    <location>
        <position position="157"/>
    </location>
    <ligand>
        <name>Mg(2+)</name>
        <dbReference type="ChEBI" id="CHEBI:18420"/>
        <label>2</label>
    </ligand>
</feature>
<feature type="binding site" evidence="13">
    <location>
        <begin position="264"/>
        <end position="268"/>
    </location>
    <ligand>
        <name>GTP</name>
        <dbReference type="ChEBI" id="CHEBI:37565"/>
    </ligand>
</feature>
<keyword evidence="9 13" id="KW-0378">Hydrolase</keyword>
<evidence type="ECO:0000256" key="2">
    <source>
        <dbReference type="ARBA" id="ARBA00002284"/>
    </source>
</evidence>
<keyword evidence="6 14" id="KW-0686">Riboflavin biosynthesis</keyword>
<gene>
    <name evidence="13" type="primary">ribA</name>
    <name evidence="14" type="synonym">ribB</name>
    <name evidence="16" type="ORF">R3Q59_13900</name>
</gene>
<feature type="binding site" evidence="13">
    <location>
        <position position="282"/>
    </location>
    <ligand>
        <name>Zn(2+)</name>
        <dbReference type="ChEBI" id="CHEBI:29105"/>
        <note>catalytic</note>
    </ligand>
</feature>
<keyword evidence="11 13" id="KW-0342">GTP-binding</keyword>
<feature type="binding site" evidence="13">
    <location>
        <position position="280"/>
    </location>
    <ligand>
        <name>Zn(2+)</name>
        <dbReference type="ChEBI" id="CHEBI:29105"/>
        <note>catalytic</note>
    </ligand>
</feature>
<feature type="site" description="Essential for catalytic activity" evidence="14">
    <location>
        <position position="140"/>
    </location>
</feature>
<dbReference type="Pfam" id="PF00925">
    <property type="entry name" value="GTP_cyclohydro2"/>
    <property type="match status" value="1"/>
</dbReference>
<evidence type="ECO:0000256" key="5">
    <source>
        <dbReference type="ARBA" id="ARBA00005520"/>
    </source>
</evidence>
<dbReference type="GO" id="GO:0008686">
    <property type="term" value="F:3,4-dihydroxy-2-butanone-4-phosphate synthase activity"/>
    <property type="evidence" value="ECO:0007669"/>
    <property type="project" value="UniProtKB-EC"/>
</dbReference>
<dbReference type="HAMAP" id="MF_00180">
    <property type="entry name" value="RibB"/>
    <property type="match status" value="1"/>
</dbReference>
<comment type="pathway">
    <text evidence="4 14">Cofactor biosynthesis; riboflavin biosynthesis; 2-hydroxy-3-oxobutyl phosphate from D-ribulose 5-phosphate: step 1/1.</text>
</comment>
<feature type="binding site" evidence="13">
    <location>
        <position position="365"/>
    </location>
    <ligand>
        <name>GTP</name>
        <dbReference type="ChEBI" id="CHEBI:37565"/>
    </ligand>
</feature>
<dbReference type="InterPro" id="IPR000926">
    <property type="entry name" value="RibA"/>
</dbReference>
<feature type="binding site" evidence="14">
    <location>
        <position position="46"/>
    </location>
    <ligand>
        <name>D-ribulose 5-phosphate</name>
        <dbReference type="ChEBI" id="CHEBI:58121"/>
    </ligand>
</feature>
<feature type="binding site" evidence="14">
    <location>
        <begin position="41"/>
        <end position="42"/>
    </location>
    <ligand>
        <name>D-ribulose 5-phosphate</name>
        <dbReference type="ChEBI" id="CHEBI:58121"/>
    </ligand>
</feature>
<sequence>MTEQIFETVPASAPAFVADVERALGEIAAGRAVVVVDDHDRENEGDLIFAAECATPELVAFTIRYGSGVLCVPMAADRLDALRLPPMCTDNEDPKGTAYAVSVDARDGVSTGISAADRARTIRLLAAADTRPEQLTRPGHVFPLRARPGGVLERPGHTEAAVDLTALAGMRPAGAICEIVNDDGTMARGAALDEFCAEHGLHKLAIADLVRYRRWQAPVVSSPATRMPTPHGTFEAVAVAGADGPEHLVLTLGVVADQDDVLVRVHSECLTGDVFGSRRCDCGPQLGQALAEIAGVGAGVVIYLRGHEGRGIGLVQKLRAYGLQERGYDTVDANTALGLPVDARDFGMAAKILADLRIRSVNLMSNNPHKESALASYGTRILRTTPLHIAPTTDNVRYLQTKTERLGHRPPVGLPTTVRHA</sequence>
<evidence type="ECO:0000256" key="13">
    <source>
        <dbReference type="HAMAP-Rule" id="MF_00179"/>
    </source>
</evidence>
<evidence type="ECO:0000256" key="4">
    <source>
        <dbReference type="ARBA" id="ARBA00004904"/>
    </source>
</evidence>
<dbReference type="InterPro" id="IPR036144">
    <property type="entry name" value="RibA-like_sf"/>
</dbReference>
<dbReference type="Gene3D" id="3.90.870.10">
    <property type="entry name" value="DHBP synthase"/>
    <property type="match status" value="1"/>
</dbReference>
<evidence type="ECO:0000256" key="14">
    <source>
        <dbReference type="HAMAP-Rule" id="MF_00180"/>
    </source>
</evidence>
<dbReference type="NCBIfam" id="TIGR00506">
    <property type="entry name" value="ribB"/>
    <property type="match status" value="1"/>
</dbReference>
<evidence type="ECO:0000256" key="11">
    <source>
        <dbReference type="ARBA" id="ARBA00023134"/>
    </source>
</evidence>